<dbReference type="InterPro" id="IPR011057">
    <property type="entry name" value="Mss4-like_sf"/>
</dbReference>
<sequence>MSLAEGGCLCGEVRYAVQAAPSRVTFCHCKFCQKATGSAYLVEPIFEADKFATIRGSAKVYKHKSEGSGKKVYIHFCATCGTKLYLTFERFADAVGVYGGTFDDPDWFERTGETAKHIFLEAAQRGTIIPAGINCFLAHAMTNDGTAITPQVFTEPKVI</sequence>
<dbReference type="Proteomes" id="UP001069802">
    <property type="component" value="Unassembled WGS sequence"/>
</dbReference>
<dbReference type="PANTHER" id="PTHR33337:SF40">
    <property type="entry name" value="CENP-V_GFA DOMAIN-CONTAINING PROTEIN-RELATED"/>
    <property type="match status" value="1"/>
</dbReference>
<comment type="similarity">
    <text evidence="1">Belongs to the Gfa family.</text>
</comment>
<comment type="caution">
    <text evidence="6">The sequence shown here is derived from an EMBL/GenBank/DDBJ whole genome shotgun (WGS) entry which is preliminary data.</text>
</comment>
<dbReference type="PROSITE" id="PS51891">
    <property type="entry name" value="CENP_V_GFA"/>
    <property type="match status" value="1"/>
</dbReference>
<dbReference type="InterPro" id="IPR006913">
    <property type="entry name" value="CENP-V/GFA"/>
</dbReference>
<evidence type="ECO:0000313" key="7">
    <source>
        <dbReference type="Proteomes" id="UP001069802"/>
    </source>
</evidence>
<evidence type="ECO:0000313" key="6">
    <source>
        <dbReference type="EMBL" id="MCZ4279659.1"/>
    </source>
</evidence>
<protein>
    <submittedName>
        <fullName evidence="6">GFA family protein</fullName>
    </submittedName>
</protein>
<evidence type="ECO:0000259" key="5">
    <source>
        <dbReference type="PROSITE" id="PS51891"/>
    </source>
</evidence>
<dbReference type="Gene3D" id="3.90.1590.10">
    <property type="entry name" value="glutathione-dependent formaldehyde- activating enzyme (gfa)"/>
    <property type="match status" value="1"/>
</dbReference>
<dbReference type="Pfam" id="PF04828">
    <property type="entry name" value="GFA"/>
    <property type="match status" value="1"/>
</dbReference>
<keyword evidence="2" id="KW-0479">Metal-binding</keyword>
<dbReference type="PANTHER" id="PTHR33337">
    <property type="entry name" value="GFA DOMAIN-CONTAINING PROTEIN"/>
    <property type="match status" value="1"/>
</dbReference>
<feature type="domain" description="CENP-V/GFA" evidence="5">
    <location>
        <begin position="4"/>
        <end position="109"/>
    </location>
</feature>
<dbReference type="RefSeq" id="WP_269421859.1">
    <property type="nucleotide sequence ID" value="NZ_JAPWGY010000001.1"/>
</dbReference>
<accession>A0ABT4LEY6</accession>
<dbReference type="SUPFAM" id="SSF51316">
    <property type="entry name" value="Mss4-like"/>
    <property type="match status" value="1"/>
</dbReference>
<proteinExistence type="inferred from homology"/>
<gene>
    <name evidence="6" type="ORF">O4H49_02640</name>
</gene>
<organism evidence="6 7">
    <name type="scientific">Kiloniella laminariae</name>
    <dbReference type="NCBI Taxonomy" id="454162"/>
    <lineage>
        <taxon>Bacteria</taxon>
        <taxon>Pseudomonadati</taxon>
        <taxon>Pseudomonadota</taxon>
        <taxon>Alphaproteobacteria</taxon>
        <taxon>Rhodospirillales</taxon>
        <taxon>Kiloniellaceae</taxon>
        <taxon>Kiloniella</taxon>
    </lineage>
</organism>
<reference evidence="6" key="1">
    <citation type="submission" date="2022-12" db="EMBL/GenBank/DDBJ databases">
        <title>Bacterial isolates from different developmental stages of Nematostella vectensis.</title>
        <authorList>
            <person name="Fraune S."/>
        </authorList>
    </citation>
    <scope>NUCLEOTIDE SEQUENCE</scope>
    <source>
        <strain evidence="6">G21630-S1</strain>
    </source>
</reference>
<evidence type="ECO:0000256" key="4">
    <source>
        <dbReference type="ARBA" id="ARBA00023239"/>
    </source>
</evidence>
<keyword evidence="7" id="KW-1185">Reference proteome</keyword>
<name>A0ABT4LEY6_9PROT</name>
<evidence type="ECO:0000256" key="3">
    <source>
        <dbReference type="ARBA" id="ARBA00022833"/>
    </source>
</evidence>
<evidence type="ECO:0000256" key="1">
    <source>
        <dbReference type="ARBA" id="ARBA00005495"/>
    </source>
</evidence>
<keyword evidence="3" id="KW-0862">Zinc</keyword>
<evidence type="ECO:0000256" key="2">
    <source>
        <dbReference type="ARBA" id="ARBA00022723"/>
    </source>
</evidence>
<keyword evidence="4" id="KW-0456">Lyase</keyword>
<dbReference type="EMBL" id="JAPWGY010000001">
    <property type="protein sequence ID" value="MCZ4279659.1"/>
    <property type="molecule type" value="Genomic_DNA"/>
</dbReference>